<dbReference type="InterPro" id="IPR002913">
    <property type="entry name" value="START_lipid-bd_dom"/>
</dbReference>
<organism evidence="4">
    <name type="scientific">Phaeocystis antarctica</name>
    <dbReference type="NCBI Taxonomy" id="33657"/>
    <lineage>
        <taxon>Eukaryota</taxon>
        <taxon>Haptista</taxon>
        <taxon>Haptophyta</taxon>
        <taxon>Prymnesiophyceae</taxon>
        <taxon>Phaeocystales</taxon>
        <taxon>Phaeocystaceae</taxon>
        <taxon>Phaeocystis</taxon>
    </lineage>
</organism>
<proteinExistence type="predicted"/>
<feature type="domain" description="START" evidence="3">
    <location>
        <begin position="94"/>
        <end position="273"/>
    </location>
</feature>
<protein>
    <recommendedName>
        <fullName evidence="3">START domain-containing protein</fullName>
    </recommendedName>
</protein>
<feature type="chain" id="PRO_5031437246" description="START domain-containing protein" evidence="2">
    <location>
        <begin position="18"/>
        <end position="337"/>
    </location>
</feature>
<dbReference type="CDD" id="cd00177">
    <property type="entry name" value="START"/>
    <property type="match status" value="1"/>
</dbReference>
<dbReference type="InterPro" id="IPR051213">
    <property type="entry name" value="START_lipid_transfer"/>
</dbReference>
<dbReference type="EMBL" id="HBEP01027237">
    <property type="protein sequence ID" value="CAD8499822.1"/>
    <property type="molecule type" value="Transcribed_RNA"/>
</dbReference>
<gene>
    <name evidence="4" type="ORF">PANT1444_LOCUS15497</name>
</gene>
<evidence type="ECO:0000256" key="2">
    <source>
        <dbReference type="SAM" id="SignalP"/>
    </source>
</evidence>
<dbReference type="SUPFAM" id="SSF55961">
    <property type="entry name" value="Bet v1-like"/>
    <property type="match status" value="1"/>
</dbReference>
<dbReference type="GO" id="GO:0005737">
    <property type="term" value="C:cytoplasm"/>
    <property type="evidence" value="ECO:0007669"/>
    <property type="project" value="UniProtKB-ARBA"/>
</dbReference>
<feature type="signal peptide" evidence="2">
    <location>
        <begin position="1"/>
        <end position="17"/>
    </location>
</feature>
<dbReference type="InterPro" id="IPR023393">
    <property type="entry name" value="START-like_dom_sf"/>
</dbReference>
<sequence>MRCVFGLALLALATSRGIQLAPVEQKTERQLLPRLPRLPPLPPLPQLPRLRELQERVRKVIEAPRNKWITAASEAKTESGGDAVAFVKLLTGVDGWTIKFEKGNVRVWARQVAGSKFKEVRGNGIVDAPPAKVLALLRASDAETIREYNPMYASGYDLQQLDPNTKISYGTARKVGPMKPRDTVTRVAFRELPSGGTVLMLRAVDHAEKPIASKYVRARIIRGMHLVQPVHGAAGKTNFTFTQQVDCGGAVPAWLMNILITQDAVQFIDRIGKVALARRPAAISLAAPPTVPVSGDDPPRQLATKDETTKGQLETAVSEGYPAALARKAASEVTAQK</sequence>
<dbReference type="PANTHER" id="PTHR19308:SF14">
    <property type="entry name" value="START DOMAIN-CONTAINING PROTEIN"/>
    <property type="match status" value="1"/>
</dbReference>
<dbReference type="Gene3D" id="3.30.530.20">
    <property type="match status" value="1"/>
</dbReference>
<evidence type="ECO:0000313" key="4">
    <source>
        <dbReference type="EMBL" id="CAD8499822.1"/>
    </source>
</evidence>
<dbReference type="PANTHER" id="PTHR19308">
    <property type="entry name" value="PHOSPHATIDYLCHOLINE TRANSFER PROTEIN"/>
    <property type="match status" value="1"/>
</dbReference>
<keyword evidence="2" id="KW-0732">Signal</keyword>
<dbReference type="SMART" id="SM00234">
    <property type="entry name" value="START"/>
    <property type="match status" value="1"/>
</dbReference>
<feature type="region of interest" description="Disordered" evidence="1">
    <location>
        <begin position="288"/>
        <end position="313"/>
    </location>
</feature>
<dbReference type="PROSITE" id="PS50848">
    <property type="entry name" value="START"/>
    <property type="match status" value="1"/>
</dbReference>
<name>A0A7S0F121_9EUKA</name>
<dbReference type="GO" id="GO:0008289">
    <property type="term" value="F:lipid binding"/>
    <property type="evidence" value="ECO:0007669"/>
    <property type="project" value="InterPro"/>
</dbReference>
<dbReference type="Pfam" id="PF01852">
    <property type="entry name" value="START"/>
    <property type="match status" value="1"/>
</dbReference>
<dbReference type="AlphaFoldDB" id="A0A7S0F121"/>
<evidence type="ECO:0000256" key="1">
    <source>
        <dbReference type="SAM" id="MobiDB-lite"/>
    </source>
</evidence>
<reference evidence="4" key="1">
    <citation type="submission" date="2021-01" db="EMBL/GenBank/DDBJ databases">
        <authorList>
            <person name="Corre E."/>
            <person name="Pelletier E."/>
            <person name="Niang G."/>
            <person name="Scheremetjew M."/>
            <person name="Finn R."/>
            <person name="Kale V."/>
            <person name="Holt S."/>
            <person name="Cochrane G."/>
            <person name="Meng A."/>
            <person name="Brown T."/>
            <person name="Cohen L."/>
        </authorList>
    </citation>
    <scope>NUCLEOTIDE SEQUENCE</scope>
    <source>
        <strain evidence="4">CCMP1374</strain>
    </source>
</reference>
<feature type="compositionally biased region" description="Basic and acidic residues" evidence="1">
    <location>
        <begin position="297"/>
        <end position="309"/>
    </location>
</feature>
<evidence type="ECO:0000259" key="3">
    <source>
        <dbReference type="PROSITE" id="PS50848"/>
    </source>
</evidence>
<accession>A0A7S0F121</accession>